<accession>A0AA49JZU3</accession>
<comment type="subcellular location">
    <subcellularLocation>
        <location evidence="5">Cytoplasm</location>
    </subcellularLocation>
</comment>
<keyword evidence="10" id="KW-0489">Methyltransferase</keyword>
<evidence type="ECO:0000256" key="6">
    <source>
        <dbReference type="PROSITE-ProRule" id="PRU00050"/>
    </source>
</evidence>
<dbReference type="InterPro" id="IPR001789">
    <property type="entry name" value="Sig_transdc_resp-reg_receiver"/>
</dbReference>
<comment type="similarity">
    <text evidence="5">Belongs to the CheB family.</text>
</comment>
<dbReference type="Gene3D" id="3.40.50.2300">
    <property type="match status" value="1"/>
</dbReference>
<evidence type="ECO:0000313" key="10">
    <source>
        <dbReference type="EMBL" id="WKW11990.1"/>
    </source>
</evidence>
<dbReference type="Pfam" id="PF00072">
    <property type="entry name" value="Response_reg"/>
    <property type="match status" value="1"/>
</dbReference>
<keyword evidence="2 5" id="KW-0145">Chemotaxis</keyword>
<gene>
    <name evidence="5 10" type="primary">cheB</name>
    <name evidence="10" type="ORF">Strain138_001261</name>
    <name evidence="11" type="ORF">Strain318_001261</name>
</gene>
<feature type="domain" description="Response regulatory" evidence="8">
    <location>
        <begin position="6"/>
        <end position="124"/>
    </location>
</feature>
<dbReference type="HAMAP" id="MF_00099">
    <property type="entry name" value="CheB_chemtxs"/>
    <property type="match status" value="1"/>
</dbReference>
<dbReference type="Proteomes" id="UP001229955">
    <property type="component" value="Chromosome"/>
</dbReference>
<dbReference type="GO" id="GO:0008168">
    <property type="term" value="F:methyltransferase activity"/>
    <property type="evidence" value="ECO:0007669"/>
    <property type="project" value="UniProtKB-KW"/>
</dbReference>
<dbReference type="SUPFAM" id="SSF52172">
    <property type="entry name" value="CheY-like"/>
    <property type="match status" value="1"/>
</dbReference>
<dbReference type="EMBL" id="CP130613">
    <property type="protein sequence ID" value="WKW14899.1"/>
    <property type="molecule type" value="Genomic_DNA"/>
</dbReference>
<evidence type="ECO:0000313" key="12">
    <source>
        <dbReference type="Proteomes" id="UP001229955"/>
    </source>
</evidence>
<keyword evidence="12" id="KW-1185">Reference proteome</keyword>
<dbReference type="SUPFAM" id="SSF52738">
    <property type="entry name" value="Methylesterase CheB, C-terminal domain"/>
    <property type="match status" value="1"/>
</dbReference>
<dbReference type="GO" id="GO:0008984">
    <property type="term" value="F:protein-glutamate methylesterase activity"/>
    <property type="evidence" value="ECO:0007669"/>
    <property type="project" value="UniProtKB-UniRule"/>
</dbReference>
<comment type="domain">
    <text evidence="5">Contains a C-terminal catalytic domain, and an N-terminal region which modulates catalytic activity.</text>
</comment>
<accession>A0AA49JU71</accession>
<comment type="PTM">
    <text evidence="5">Phosphorylated by CheA. Phosphorylation of the N-terminal regulatory domain activates the methylesterase activity.</text>
</comment>
<dbReference type="Pfam" id="PF01339">
    <property type="entry name" value="CheB_methylest"/>
    <property type="match status" value="1"/>
</dbReference>
<comment type="catalytic activity">
    <reaction evidence="4 5">
        <text>[protein]-L-glutamate 5-O-methyl ester + H2O = L-glutamyl-[protein] + methanol + H(+)</text>
        <dbReference type="Rhea" id="RHEA:23236"/>
        <dbReference type="Rhea" id="RHEA-COMP:10208"/>
        <dbReference type="Rhea" id="RHEA-COMP:10311"/>
        <dbReference type="ChEBI" id="CHEBI:15377"/>
        <dbReference type="ChEBI" id="CHEBI:15378"/>
        <dbReference type="ChEBI" id="CHEBI:17790"/>
        <dbReference type="ChEBI" id="CHEBI:29973"/>
        <dbReference type="ChEBI" id="CHEBI:82795"/>
        <dbReference type="EC" id="3.1.1.61"/>
    </reaction>
</comment>
<dbReference type="InterPro" id="IPR011006">
    <property type="entry name" value="CheY-like_superfamily"/>
</dbReference>
<evidence type="ECO:0000256" key="1">
    <source>
        <dbReference type="ARBA" id="ARBA00022490"/>
    </source>
</evidence>
<dbReference type="EMBL" id="CP130612">
    <property type="protein sequence ID" value="WKW11990.1"/>
    <property type="molecule type" value="Genomic_DNA"/>
</dbReference>
<feature type="modified residue" description="4-aspartylphosphate" evidence="5 7">
    <location>
        <position position="57"/>
    </location>
</feature>
<keyword evidence="5 7" id="KW-0597">Phosphoprotein</keyword>
<dbReference type="AlphaFoldDB" id="A0AA49JU71"/>
<dbReference type="InterPro" id="IPR008248">
    <property type="entry name" value="CheB-like"/>
</dbReference>
<evidence type="ECO:0000259" key="9">
    <source>
        <dbReference type="PROSITE" id="PS50122"/>
    </source>
</evidence>
<dbReference type="SMART" id="SM00448">
    <property type="entry name" value="REC"/>
    <property type="match status" value="1"/>
</dbReference>
<dbReference type="InterPro" id="IPR035909">
    <property type="entry name" value="CheB_C"/>
</dbReference>
<dbReference type="CDD" id="cd16432">
    <property type="entry name" value="CheB_Rec"/>
    <property type="match status" value="1"/>
</dbReference>
<dbReference type="PIRSF" id="PIRSF000876">
    <property type="entry name" value="RR_chemtxs_CheB"/>
    <property type="match status" value="1"/>
</dbReference>
<sequence>MSSDRRVLVVDDSALLGAVVAGLIEGFGGFKVVGTARDGVEALRLVHALDPDIVTLDIEMPGVDGLHALGYIMSECPRPVVMVSGATRRGAVDLTIRAFELGAVEFVRKPDERSHDGWVSVAPRLRDALRAASSANMGLPLLVRPRVPGVKAPRRLHAATEVVVIAASTGGPRALAELVPGLDPALDAAVVIAQHMPAGFTAGLARRLDQLSPLPVREAQSGEPLLAGTVYVAPGGRHLVLEREEGGARLSLRDEPAEHGVRPAADPLFRSAAAVFGPRALGVVLTGMGRDGSEGLQAIVRAGGRGLVQDRATSAVYGMPAQAKATVPADAELPLGAMAAAIGRLVHEIRGTRA</sequence>
<dbReference type="InterPro" id="IPR000673">
    <property type="entry name" value="Sig_transdc_resp-reg_Me-estase"/>
</dbReference>
<dbReference type="GO" id="GO:0000156">
    <property type="term" value="F:phosphorelay response regulator activity"/>
    <property type="evidence" value="ECO:0007669"/>
    <property type="project" value="InterPro"/>
</dbReference>
<proteinExistence type="inferred from homology"/>
<evidence type="ECO:0000259" key="8">
    <source>
        <dbReference type="PROSITE" id="PS50110"/>
    </source>
</evidence>
<dbReference type="PROSITE" id="PS50110">
    <property type="entry name" value="RESPONSE_REGULATORY"/>
    <property type="match status" value="1"/>
</dbReference>
<evidence type="ECO:0000256" key="3">
    <source>
        <dbReference type="ARBA" id="ARBA00022801"/>
    </source>
</evidence>
<dbReference type="GO" id="GO:0032259">
    <property type="term" value="P:methylation"/>
    <property type="evidence" value="ECO:0007669"/>
    <property type="project" value="UniProtKB-KW"/>
</dbReference>
<evidence type="ECO:0000256" key="7">
    <source>
        <dbReference type="PROSITE-ProRule" id="PRU00169"/>
    </source>
</evidence>
<name>A0AA49JU71_9BACT</name>
<feature type="active site" evidence="5 6">
    <location>
        <position position="291"/>
    </location>
</feature>
<dbReference type="CDD" id="cd17541">
    <property type="entry name" value="REC_CheB-like"/>
    <property type="match status" value="1"/>
</dbReference>
<keyword evidence="3 5" id="KW-0378">Hydrolase</keyword>
<dbReference type="NCBIfam" id="NF001965">
    <property type="entry name" value="PRK00742.1"/>
    <property type="match status" value="1"/>
</dbReference>
<evidence type="ECO:0000256" key="4">
    <source>
        <dbReference type="ARBA" id="ARBA00048267"/>
    </source>
</evidence>
<dbReference type="Gene3D" id="3.40.50.180">
    <property type="entry name" value="Methylesterase CheB, C-terminal domain"/>
    <property type="match status" value="1"/>
</dbReference>
<comment type="catalytic activity">
    <reaction evidence="5">
        <text>L-glutaminyl-[protein] + H2O = L-glutamyl-[protein] + NH4(+)</text>
        <dbReference type="Rhea" id="RHEA:16441"/>
        <dbReference type="Rhea" id="RHEA-COMP:10207"/>
        <dbReference type="Rhea" id="RHEA-COMP:10208"/>
        <dbReference type="ChEBI" id="CHEBI:15377"/>
        <dbReference type="ChEBI" id="CHEBI:28938"/>
        <dbReference type="ChEBI" id="CHEBI:29973"/>
        <dbReference type="ChEBI" id="CHEBI:30011"/>
        <dbReference type="EC" id="3.5.1.44"/>
    </reaction>
</comment>
<feature type="active site" evidence="5 6">
    <location>
        <position position="168"/>
    </location>
</feature>
<dbReference type="GO" id="GO:0005737">
    <property type="term" value="C:cytoplasm"/>
    <property type="evidence" value="ECO:0007669"/>
    <property type="project" value="UniProtKB-SubCell"/>
</dbReference>
<evidence type="ECO:0000256" key="5">
    <source>
        <dbReference type="HAMAP-Rule" id="MF_00099"/>
    </source>
</evidence>
<comment type="function">
    <text evidence="5">Involved in chemotaxis. Part of a chemotaxis signal transduction system that modulates chemotaxis in response to various stimuli. Catalyzes the demethylation of specific methylglutamate residues introduced into the chemoreceptors (methyl-accepting chemotaxis proteins or MCP) by CheR. Also mediates the irreversible deamidation of specific glutamine residues to glutamic acid.</text>
</comment>
<protein>
    <recommendedName>
        <fullName evidence="5">Protein-glutamate methylesterase/protein-glutamine glutaminase</fullName>
        <ecNumber evidence="5">3.1.1.61</ecNumber>
        <ecNumber evidence="5">3.5.1.44</ecNumber>
    </recommendedName>
</protein>
<dbReference type="GO" id="GO:0006935">
    <property type="term" value="P:chemotaxis"/>
    <property type="evidence" value="ECO:0007669"/>
    <property type="project" value="UniProtKB-UniRule"/>
</dbReference>
<feature type="active site" evidence="5 6">
    <location>
        <position position="195"/>
    </location>
</feature>
<dbReference type="RefSeq" id="WP_367887668.1">
    <property type="nucleotide sequence ID" value="NZ_CP130612.1"/>
</dbReference>
<evidence type="ECO:0000256" key="2">
    <source>
        <dbReference type="ARBA" id="ARBA00022500"/>
    </source>
</evidence>
<evidence type="ECO:0000313" key="11">
    <source>
        <dbReference type="EMBL" id="WKW14899.1"/>
    </source>
</evidence>
<feature type="domain" description="CheB-type methylesterase" evidence="9">
    <location>
        <begin position="156"/>
        <end position="342"/>
    </location>
</feature>
<dbReference type="PANTHER" id="PTHR42872">
    <property type="entry name" value="PROTEIN-GLUTAMATE METHYLESTERASE/PROTEIN-GLUTAMINE GLUTAMINASE"/>
    <property type="match status" value="1"/>
</dbReference>
<dbReference type="GO" id="GO:0050568">
    <property type="term" value="F:protein-glutamine glutaminase activity"/>
    <property type="evidence" value="ECO:0007669"/>
    <property type="project" value="UniProtKB-UniRule"/>
</dbReference>
<dbReference type="PANTHER" id="PTHR42872:SF6">
    <property type="entry name" value="PROTEIN-GLUTAMATE METHYLESTERASE_PROTEIN-GLUTAMINE GLUTAMINASE"/>
    <property type="match status" value="1"/>
</dbReference>
<dbReference type="EC" id="3.5.1.44" evidence="5"/>
<keyword evidence="10" id="KW-0808">Transferase</keyword>
<reference evidence="10" key="1">
    <citation type="submission" date="2023-07" db="EMBL/GenBank/DDBJ databases">
        <authorList>
            <person name="Haufschild T."/>
            <person name="Kallscheuer N."/>
            <person name="Hammer J."/>
            <person name="Kohn T."/>
            <person name="Kabuu M."/>
            <person name="Jogler M."/>
            <person name="Wohfarth N."/>
            <person name="Heuer A."/>
            <person name="Rohde M."/>
            <person name="van Teeseling M.C.F."/>
            <person name="Jogler C."/>
        </authorList>
    </citation>
    <scope>NUCLEOTIDE SEQUENCE</scope>
    <source>
        <strain evidence="10">Strain 138</strain>
        <strain evidence="11">Strain 318</strain>
    </source>
</reference>
<dbReference type="PROSITE" id="PS50122">
    <property type="entry name" value="CHEB"/>
    <property type="match status" value="1"/>
</dbReference>
<dbReference type="KEGG" id="pspc:Strain318_001261"/>
<keyword evidence="1 5" id="KW-0963">Cytoplasm</keyword>
<dbReference type="EC" id="3.1.1.61" evidence="5"/>
<organism evidence="10">
    <name type="scientific">Pseudogemmatithrix spongiicola</name>
    <dbReference type="NCBI Taxonomy" id="3062599"/>
    <lineage>
        <taxon>Bacteria</taxon>
        <taxon>Pseudomonadati</taxon>
        <taxon>Gemmatimonadota</taxon>
        <taxon>Gemmatimonadia</taxon>
        <taxon>Gemmatimonadales</taxon>
        <taxon>Gemmatimonadaceae</taxon>
        <taxon>Pseudogemmatithrix</taxon>
    </lineage>
</organism>